<dbReference type="RefSeq" id="WP_012559911.1">
    <property type="nucleotide sequence ID" value="NC_011370.1"/>
</dbReference>
<dbReference type="InterPro" id="IPR045079">
    <property type="entry name" value="Oxoprolinase-like"/>
</dbReference>
<evidence type="ECO:0000313" key="5">
    <source>
        <dbReference type="Proteomes" id="UP000008330"/>
    </source>
</evidence>
<evidence type="ECO:0000259" key="2">
    <source>
        <dbReference type="Pfam" id="PF05378"/>
    </source>
</evidence>
<dbReference type="GO" id="GO:0017168">
    <property type="term" value="F:5-oxoprolinase (ATP-hydrolyzing) activity"/>
    <property type="evidence" value="ECO:0007669"/>
    <property type="project" value="UniProtKB-EC"/>
</dbReference>
<protein>
    <submittedName>
        <fullName evidence="4">5-oxoprolinase (ATP-hydrolyzing)</fullName>
        <ecNumber evidence="4">3.5.2.9</ecNumber>
    </submittedName>
</protein>
<dbReference type="PANTHER" id="PTHR11365:SF23">
    <property type="entry name" value="HYPOTHETICAL 5-OXOPROLINASE (EUROFUNG)-RELATED"/>
    <property type="match status" value="1"/>
</dbReference>
<dbReference type="KEGG" id="rlt:Rleg2_6272"/>
<feature type="domain" description="Hydantoinase A/oxoprolinase" evidence="1">
    <location>
        <begin position="206"/>
        <end position="492"/>
    </location>
</feature>
<dbReference type="InterPro" id="IPR002821">
    <property type="entry name" value="Hydantoinase_A"/>
</dbReference>
<sequence length="687" mass="73647">MSYRIGVDIGGTFTDFSVLDQNGKTFLWKEDSDPVFPAQAIQRGLKAVARELGHTTEEFLKKVSLFVHGTTIATNLLIQRNGPRIGLLCTEGFRDILYTRDAFKPDRYNLRMPYPEPLVDRYLRLGVRERVNKDGDIITPLDEEGVRQAARSMRDAGVSSVAVAFLWSIANSEHEYRAAEILREELPNVPVLCAVDILPEIREWERTSAAVLSAYMLPGVSSYLRELESSLQESGYGRGPLIMQINGGVASVSEILRKPVNVLASGPAAAPAVAIHSGASRNMQNMVIIDMGGTSLDVCLLRGGRAAMSREISVDMQPIGVPGVDVLSVGAGGGSIAWVDSGGALRVGPQSAGSRPGPVAYDAGGTEPTVTDANIVLGYLDPEAFLGGRRVLRDDLSQAALERVGGKVGLNALEAAAGVIRIVNANMVAAIQAVSVQRGIDIRKYALMSGGGAGGLHAAALARELRVPHVIIPRQAGTLCAFGMTVTDVRYDESGVCHTYSDGPDIEGINRILTTLAEGLRSKLKAEGFSDEKVRIEFFADARYSGQVHQLTIPVPFSETITATQIAVAVDNFHAEHKSQYTYNRPTIPVEFLHWRVTGIGLAGSTTVVGKNDASTPNRRGVRMAYDFASRQMVETAVYHMDDLTPGSSFVGPAIVQSSTTTVVIGAGDKLSVDPDYALAIDVNVDV</sequence>
<evidence type="ECO:0000259" key="1">
    <source>
        <dbReference type="Pfam" id="PF01968"/>
    </source>
</evidence>
<keyword evidence="5" id="KW-1185">Reference proteome</keyword>
<geneLocation type="plasmid" evidence="4 5">
    <name>pRLG203</name>
</geneLocation>
<dbReference type="EMBL" id="CP001195">
    <property type="protein sequence ID" value="ACI59645.1"/>
    <property type="molecule type" value="Genomic_DNA"/>
</dbReference>
<dbReference type="EC" id="3.5.2.9" evidence="4"/>
<dbReference type="AlphaFoldDB" id="A0ABF7QZH6"/>
<dbReference type="InterPro" id="IPR049517">
    <property type="entry name" value="ACX-like_C"/>
</dbReference>
<evidence type="ECO:0000313" key="4">
    <source>
        <dbReference type="EMBL" id="ACI59645.1"/>
    </source>
</evidence>
<dbReference type="PANTHER" id="PTHR11365">
    <property type="entry name" value="5-OXOPROLINASE RELATED"/>
    <property type="match status" value="1"/>
</dbReference>
<keyword evidence="4" id="KW-0614">Plasmid</keyword>
<organism evidence="4 5">
    <name type="scientific">Rhizobium leguminosarum bv. trifolii (strain WSM2304)</name>
    <dbReference type="NCBI Taxonomy" id="395492"/>
    <lineage>
        <taxon>Bacteria</taxon>
        <taxon>Pseudomonadati</taxon>
        <taxon>Pseudomonadota</taxon>
        <taxon>Alphaproteobacteria</taxon>
        <taxon>Hyphomicrobiales</taxon>
        <taxon>Rhizobiaceae</taxon>
        <taxon>Rhizobium/Agrobacterium group</taxon>
        <taxon>Rhizobium</taxon>
    </lineage>
</organism>
<keyword evidence="4" id="KW-0378">Hydrolase</keyword>
<feature type="domain" description="Hydantoinase/oxoprolinase N-terminal" evidence="2">
    <location>
        <begin position="4"/>
        <end position="185"/>
    </location>
</feature>
<dbReference type="Pfam" id="PF19278">
    <property type="entry name" value="Hydant_A_C"/>
    <property type="match status" value="1"/>
</dbReference>
<reference evidence="4 5" key="1">
    <citation type="journal article" date="2010" name="Stand. Genomic Sci.">
        <title>Complete genome sequence of Rhizobium leguminosarum bv trifolii strain WSM2304, an effective microsymbiont of the South American clover Trifolium polymorphum.</title>
        <authorList>
            <person name="Reeve W."/>
            <person name="O'Hara G."/>
            <person name="Chain P."/>
            <person name="Ardley J."/>
            <person name="Brau L."/>
            <person name="Nandesena K."/>
            <person name="Tiwari R."/>
            <person name="Malfatti S."/>
            <person name="Kiss H."/>
            <person name="Lapidus A."/>
            <person name="Copeland A."/>
            <person name="Nolan M."/>
            <person name="Land M."/>
            <person name="Ivanova N."/>
            <person name="Mavromatis K."/>
            <person name="Markowitz V."/>
            <person name="Kyrpides N."/>
            <person name="Melino V."/>
            <person name="Denton M."/>
            <person name="Yates R."/>
            <person name="Howieson J."/>
        </authorList>
    </citation>
    <scope>NUCLEOTIDE SEQUENCE [LARGE SCALE GENOMIC DNA]</scope>
    <source>
        <strain evidence="4 5">WSM2304</strain>
    </source>
</reference>
<feature type="domain" description="Acetophenone carboxylase-like C-terminal" evidence="3">
    <location>
        <begin position="509"/>
        <end position="674"/>
    </location>
</feature>
<dbReference type="InterPro" id="IPR043129">
    <property type="entry name" value="ATPase_NBD"/>
</dbReference>
<evidence type="ECO:0000259" key="3">
    <source>
        <dbReference type="Pfam" id="PF19278"/>
    </source>
</evidence>
<dbReference type="Pfam" id="PF05378">
    <property type="entry name" value="Hydant_A_N"/>
    <property type="match status" value="1"/>
</dbReference>
<proteinExistence type="predicted"/>
<dbReference type="InterPro" id="IPR008040">
    <property type="entry name" value="Hydant_A_N"/>
</dbReference>
<name>A0ABF7QZH6_RHILW</name>
<dbReference type="SUPFAM" id="SSF53067">
    <property type="entry name" value="Actin-like ATPase domain"/>
    <property type="match status" value="1"/>
</dbReference>
<accession>A0ABF7QZH6</accession>
<gene>
    <name evidence="4" type="ordered locus">Rleg2_6272</name>
</gene>
<dbReference type="Pfam" id="PF01968">
    <property type="entry name" value="Hydantoinase_A"/>
    <property type="match status" value="1"/>
</dbReference>
<dbReference type="Proteomes" id="UP000008330">
    <property type="component" value="Plasmid pRLG203"/>
</dbReference>